<evidence type="ECO:0000313" key="3">
    <source>
        <dbReference type="EMBL" id="TBW54479.1"/>
    </source>
</evidence>
<dbReference type="InterPro" id="IPR013317">
    <property type="entry name" value="DnaA_dom"/>
</dbReference>
<proteinExistence type="predicted"/>
<feature type="domain" description="Hda lid" evidence="2">
    <location>
        <begin position="170"/>
        <end position="234"/>
    </location>
</feature>
<evidence type="ECO:0000259" key="2">
    <source>
        <dbReference type="Pfam" id="PF22688"/>
    </source>
</evidence>
<dbReference type="NCBIfam" id="TIGR03420">
    <property type="entry name" value="DnaA_homol_Hda"/>
    <property type="match status" value="1"/>
</dbReference>
<accession>A0ABY1ZIN4</accession>
<dbReference type="InterPro" id="IPR027417">
    <property type="entry name" value="P-loop_NTPase"/>
</dbReference>
<comment type="caution">
    <text evidence="3">The sequence shown here is derived from an EMBL/GenBank/DDBJ whole genome shotgun (WGS) entry which is preliminary data.</text>
</comment>
<organism evidence="3 4">
    <name type="scientific">Marinobacter halodurans</name>
    <dbReference type="NCBI Taxonomy" id="2528979"/>
    <lineage>
        <taxon>Bacteria</taxon>
        <taxon>Pseudomonadati</taxon>
        <taxon>Pseudomonadota</taxon>
        <taxon>Gammaproteobacteria</taxon>
        <taxon>Pseudomonadales</taxon>
        <taxon>Marinobacteraceae</taxon>
        <taxon>Marinobacter</taxon>
    </lineage>
</organism>
<name>A0ABY1ZIN4_9GAMM</name>
<evidence type="ECO:0000259" key="1">
    <source>
        <dbReference type="Pfam" id="PF00308"/>
    </source>
</evidence>
<dbReference type="EMBL" id="SJDL01000021">
    <property type="protein sequence ID" value="TBW54479.1"/>
    <property type="molecule type" value="Genomic_DNA"/>
</dbReference>
<dbReference type="Pfam" id="PF00308">
    <property type="entry name" value="Bac_DnaA"/>
    <property type="match status" value="1"/>
</dbReference>
<feature type="domain" description="Chromosomal replication initiator protein DnaA ATPAse" evidence="1">
    <location>
        <begin position="103"/>
        <end position="163"/>
    </location>
</feature>
<dbReference type="InterPro" id="IPR025662">
    <property type="entry name" value="Sigma_54_int_dom_ATP-bd_1"/>
</dbReference>
<reference evidence="3 4" key="1">
    <citation type="submission" date="2019-02" db="EMBL/GenBank/DDBJ databases">
        <title>Marinobacter halodurans sp. nov., a marine bacterium isolated from sea tidal flat.</title>
        <authorList>
            <person name="Yoo Y."/>
            <person name="Lee D.W."/>
            <person name="Kim B.S."/>
            <person name="Kim J.-J."/>
        </authorList>
    </citation>
    <scope>NUCLEOTIDE SEQUENCE [LARGE SCALE GENOMIC DNA]</scope>
    <source>
        <strain evidence="3 4">YJ-S3-2</strain>
    </source>
</reference>
<gene>
    <name evidence="3" type="primary">hda</name>
    <name evidence="3" type="ORF">EZI54_13780</name>
</gene>
<dbReference type="Gene3D" id="3.40.50.300">
    <property type="entry name" value="P-loop containing nucleotide triphosphate hydrolases"/>
    <property type="match status" value="1"/>
</dbReference>
<dbReference type="PROSITE" id="PS00675">
    <property type="entry name" value="SIGMA54_INTERACT_1"/>
    <property type="match status" value="1"/>
</dbReference>
<dbReference type="PANTHER" id="PTHR30050:SF5">
    <property type="entry name" value="DNAA REGULATORY INACTIVATOR HDA"/>
    <property type="match status" value="1"/>
</dbReference>
<sequence length="236" mass="26081">MVDNTLDGSQLTLGVRLHDDATFANFLGQKNALAAEKLKALSEDANLPVVVVCGDSGTGKSHLLQAVCHHAERSGLSALCLNLQELLPLGPDVLQGMESFERVCLDDIEAVAGDVHWEEALFHLFNRMLDNGHQLILSAVEPPARLAIGLRDLASRLQHGIVLQLALPRDEDRLLILGTRAERRGLVLPEDVSRFILRRASRHTGELLAILERLDESSLREQRRLTIPFVKSVMGW</sequence>
<dbReference type="Proteomes" id="UP000313645">
    <property type="component" value="Unassembled WGS sequence"/>
</dbReference>
<dbReference type="RefSeq" id="WP_131482463.1">
    <property type="nucleotide sequence ID" value="NZ_SJDL01000021.1"/>
</dbReference>
<dbReference type="InterPro" id="IPR055199">
    <property type="entry name" value="Hda_lid"/>
</dbReference>
<dbReference type="Gene3D" id="1.10.8.60">
    <property type="match status" value="1"/>
</dbReference>
<dbReference type="SUPFAM" id="SSF52540">
    <property type="entry name" value="P-loop containing nucleoside triphosphate hydrolases"/>
    <property type="match status" value="1"/>
</dbReference>
<dbReference type="InterPro" id="IPR017788">
    <property type="entry name" value="Hda"/>
</dbReference>
<dbReference type="CDD" id="cd00009">
    <property type="entry name" value="AAA"/>
    <property type="match status" value="1"/>
</dbReference>
<dbReference type="PANTHER" id="PTHR30050">
    <property type="entry name" value="CHROMOSOMAL REPLICATION INITIATOR PROTEIN DNAA"/>
    <property type="match status" value="1"/>
</dbReference>
<protein>
    <submittedName>
        <fullName evidence="3">DnaA regulatory inactivator Hda</fullName>
    </submittedName>
</protein>
<dbReference type="Pfam" id="PF22688">
    <property type="entry name" value="Hda_lid"/>
    <property type="match status" value="1"/>
</dbReference>
<keyword evidence="4" id="KW-1185">Reference proteome</keyword>
<evidence type="ECO:0000313" key="4">
    <source>
        <dbReference type="Proteomes" id="UP000313645"/>
    </source>
</evidence>